<evidence type="ECO:0000256" key="2">
    <source>
        <dbReference type="ARBA" id="ARBA00022475"/>
    </source>
</evidence>
<dbReference type="PANTHER" id="PTHR35007">
    <property type="entry name" value="INTEGRAL MEMBRANE PROTEIN-RELATED"/>
    <property type="match status" value="1"/>
</dbReference>
<feature type="transmembrane region" description="Helical" evidence="6">
    <location>
        <begin position="16"/>
        <end position="33"/>
    </location>
</feature>
<feature type="transmembrane region" description="Helical" evidence="6">
    <location>
        <begin position="164"/>
        <end position="190"/>
    </location>
</feature>
<feature type="domain" description="Type II secretion system protein GspF" evidence="7">
    <location>
        <begin position="65"/>
        <end position="177"/>
    </location>
</feature>
<feature type="transmembrane region" description="Helical" evidence="6">
    <location>
        <begin position="39"/>
        <end position="63"/>
    </location>
</feature>
<sequence>MTAIANALITHRPKTTAIGIALAAAALAAWFAGHRHQGGLGPLAAATAGTLAALYASAAATAWHRALRRKRRRDAEHAAADTVAYLAADLAAGTDPDRAITAAEPDWPAEAAATAARLRAALAIAAELGAPAAELCRRLADHLRETEQANARAHAQTASIRTTAALLIALPLAGIGFGELLGADALAFLLANPLGIAAAATAVGLQAAGAAWTAALIASVGTGGA</sequence>
<dbReference type="STRING" id="380244.SAMN05216298_0092"/>
<keyword evidence="2" id="KW-1003">Cell membrane</keyword>
<dbReference type="GO" id="GO:0005886">
    <property type="term" value="C:plasma membrane"/>
    <property type="evidence" value="ECO:0007669"/>
    <property type="project" value="UniProtKB-SubCell"/>
</dbReference>
<keyword evidence="9" id="KW-1185">Reference proteome</keyword>
<feature type="transmembrane region" description="Helical" evidence="6">
    <location>
        <begin position="196"/>
        <end position="220"/>
    </location>
</feature>
<protein>
    <submittedName>
        <fullName evidence="8">Type II secretion system (T2SS), protein F</fullName>
    </submittedName>
</protein>
<evidence type="ECO:0000313" key="9">
    <source>
        <dbReference type="Proteomes" id="UP000198662"/>
    </source>
</evidence>
<proteinExistence type="predicted"/>
<comment type="subcellular location">
    <subcellularLocation>
        <location evidence="1">Cell membrane</location>
        <topology evidence="1">Multi-pass membrane protein</topology>
    </subcellularLocation>
</comment>
<reference evidence="9" key="1">
    <citation type="submission" date="2016-10" db="EMBL/GenBank/DDBJ databases">
        <authorList>
            <person name="Varghese N."/>
            <person name="Submissions S."/>
        </authorList>
    </citation>
    <scope>NUCLEOTIDE SEQUENCE [LARGE SCALE GENOMIC DNA]</scope>
    <source>
        <strain evidence="9">CGMCC 4.3147</strain>
    </source>
</reference>
<dbReference type="Pfam" id="PF00482">
    <property type="entry name" value="T2SSF"/>
    <property type="match status" value="1"/>
</dbReference>
<evidence type="ECO:0000313" key="8">
    <source>
        <dbReference type="EMBL" id="SDL80976.1"/>
    </source>
</evidence>
<evidence type="ECO:0000256" key="3">
    <source>
        <dbReference type="ARBA" id="ARBA00022692"/>
    </source>
</evidence>
<dbReference type="RefSeq" id="WP_091054414.1">
    <property type="nucleotide sequence ID" value="NZ_FNGF01000011.1"/>
</dbReference>
<evidence type="ECO:0000256" key="6">
    <source>
        <dbReference type="SAM" id="Phobius"/>
    </source>
</evidence>
<accession>A0A1G9N331</accession>
<evidence type="ECO:0000256" key="5">
    <source>
        <dbReference type="ARBA" id="ARBA00023136"/>
    </source>
</evidence>
<keyword evidence="5 6" id="KW-0472">Membrane</keyword>
<dbReference type="Proteomes" id="UP000198662">
    <property type="component" value="Unassembled WGS sequence"/>
</dbReference>
<evidence type="ECO:0000256" key="4">
    <source>
        <dbReference type="ARBA" id="ARBA00022989"/>
    </source>
</evidence>
<gene>
    <name evidence="8" type="ORF">SAMN05216298_0092</name>
</gene>
<dbReference type="PANTHER" id="PTHR35007:SF4">
    <property type="entry name" value="CONSERVED TRANSMEMBRANE PROTEIN-RELATED"/>
    <property type="match status" value="1"/>
</dbReference>
<keyword evidence="3 6" id="KW-0812">Transmembrane</keyword>
<evidence type="ECO:0000256" key="1">
    <source>
        <dbReference type="ARBA" id="ARBA00004651"/>
    </source>
</evidence>
<name>A0A1G9N331_9ACTN</name>
<keyword evidence="4 6" id="KW-1133">Transmembrane helix</keyword>
<dbReference type="AlphaFoldDB" id="A0A1G9N331"/>
<organism evidence="8 9">
    <name type="scientific">Glycomyces sambucus</name>
    <dbReference type="NCBI Taxonomy" id="380244"/>
    <lineage>
        <taxon>Bacteria</taxon>
        <taxon>Bacillati</taxon>
        <taxon>Actinomycetota</taxon>
        <taxon>Actinomycetes</taxon>
        <taxon>Glycomycetales</taxon>
        <taxon>Glycomycetaceae</taxon>
        <taxon>Glycomyces</taxon>
    </lineage>
</organism>
<dbReference type="EMBL" id="FNGF01000011">
    <property type="protein sequence ID" value="SDL80976.1"/>
    <property type="molecule type" value="Genomic_DNA"/>
</dbReference>
<evidence type="ECO:0000259" key="7">
    <source>
        <dbReference type="Pfam" id="PF00482"/>
    </source>
</evidence>
<dbReference type="InterPro" id="IPR018076">
    <property type="entry name" value="T2SS_GspF_dom"/>
</dbReference>